<dbReference type="EMBL" id="AP020363">
    <property type="protein sequence ID" value="BBN67263.1"/>
    <property type="molecule type" value="Genomic_DNA"/>
</dbReference>
<dbReference type="AlphaFoldDB" id="A0A5H2XFH2"/>
<keyword evidence="1" id="KW-0378">Hydrolase</keyword>
<protein>
    <submittedName>
        <fullName evidence="1">N-terminal nucleophile aminohydrolases superfamily protein</fullName>
    </submittedName>
</protein>
<accession>A0A5H2XFH2</accession>
<name>A0A5H2XFH2_PRUDU</name>
<dbReference type="GO" id="GO:0016787">
    <property type="term" value="F:hydrolase activity"/>
    <property type="evidence" value="ECO:0007669"/>
    <property type="project" value="UniProtKB-KW"/>
</dbReference>
<sequence>MTGAIEVRGIHHRASHSFRTTKYGSDVENPLNPENLRICSDILLNIRNWSCDLFAGVVWLLVGF</sequence>
<gene>
    <name evidence="1" type="ORF">Prudu_26S000300</name>
</gene>
<proteinExistence type="predicted"/>
<evidence type="ECO:0000313" key="1">
    <source>
        <dbReference type="EMBL" id="BBN67263.1"/>
    </source>
</evidence>
<reference evidence="1" key="1">
    <citation type="journal article" date="2019" name="Science">
        <title>Mutation of a bHLH transcription factor allowed almond domestication.</title>
        <authorList>
            <person name="Sanchez-Perez R."/>
            <person name="Pavan S."/>
            <person name="Mazzeo R."/>
            <person name="Moldovan C."/>
            <person name="Aiese Cigliano R."/>
            <person name="Del Cueto J."/>
            <person name="Ricciardi F."/>
            <person name="Lotti C."/>
            <person name="Ricciardi L."/>
            <person name="Dicenta F."/>
            <person name="Lopez-Marques R.L."/>
            <person name="Lindberg Moller B."/>
        </authorList>
    </citation>
    <scope>NUCLEOTIDE SEQUENCE</scope>
</reference>
<organism evidence="1">
    <name type="scientific">Prunus dulcis</name>
    <name type="common">Almond</name>
    <name type="synonym">Amygdalus dulcis</name>
    <dbReference type="NCBI Taxonomy" id="3755"/>
    <lineage>
        <taxon>Eukaryota</taxon>
        <taxon>Viridiplantae</taxon>
        <taxon>Streptophyta</taxon>
        <taxon>Embryophyta</taxon>
        <taxon>Tracheophyta</taxon>
        <taxon>Spermatophyta</taxon>
        <taxon>Magnoliopsida</taxon>
        <taxon>eudicotyledons</taxon>
        <taxon>Gunneridae</taxon>
        <taxon>Pentapetalae</taxon>
        <taxon>rosids</taxon>
        <taxon>fabids</taxon>
        <taxon>Rosales</taxon>
        <taxon>Rosaceae</taxon>
        <taxon>Amygdaloideae</taxon>
        <taxon>Amygdaleae</taxon>
        <taxon>Prunus</taxon>
    </lineage>
</organism>